<dbReference type="PANTHER" id="PTHR21596">
    <property type="entry name" value="RIBONUCLEASE P SUBUNIT P38"/>
    <property type="match status" value="1"/>
</dbReference>
<organism evidence="7 8">
    <name type="scientific">Nicotiana attenuata</name>
    <name type="common">Coyote tobacco</name>
    <dbReference type="NCBI Taxonomy" id="49451"/>
    <lineage>
        <taxon>Eukaryota</taxon>
        <taxon>Viridiplantae</taxon>
        <taxon>Streptophyta</taxon>
        <taxon>Embryophyta</taxon>
        <taxon>Tracheophyta</taxon>
        <taxon>Spermatophyta</taxon>
        <taxon>Magnoliopsida</taxon>
        <taxon>eudicotyledons</taxon>
        <taxon>Gunneridae</taxon>
        <taxon>Pentapetalae</taxon>
        <taxon>asterids</taxon>
        <taxon>lamiids</taxon>
        <taxon>Solanales</taxon>
        <taxon>Solanaceae</taxon>
        <taxon>Nicotianoideae</taxon>
        <taxon>Nicotianeae</taxon>
        <taxon>Nicotiana</taxon>
    </lineage>
</organism>
<feature type="domain" description="XS" evidence="4">
    <location>
        <begin position="113"/>
        <end position="220"/>
    </location>
</feature>
<evidence type="ECO:0000256" key="1">
    <source>
        <dbReference type="ARBA" id="ARBA00023054"/>
    </source>
</evidence>
<dbReference type="InterPro" id="IPR005379">
    <property type="entry name" value="FDM1-5/IDN2_XH"/>
</dbReference>
<dbReference type="OMA" id="YKPLEIM"/>
<proteinExistence type="predicted"/>
<dbReference type="Gramene" id="OIT26336">
    <property type="protein sequence ID" value="OIT26336"/>
    <property type="gene ID" value="A4A49_25572"/>
</dbReference>
<dbReference type="Pfam" id="PF03470">
    <property type="entry name" value="zf-XS"/>
    <property type="match status" value="1"/>
</dbReference>
<gene>
    <name evidence="7" type="primary">FDM1_0</name>
    <name evidence="7" type="ORF">A4A49_25572</name>
</gene>
<dbReference type="InterPro" id="IPR005380">
    <property type="entry name" value="XS_domain"/>
</dbReference>
<evidence type="ECO:0000259" key="6">
    <source>
        <dbReference type="Pfam" id="PF03470"/>
    </source>
</evidence>
<feature type="domain" description="Factor of DNA methylation 1-5/IDN2" evidence="5">
    <location>
        <begin position="500"/>
        <end position="631"/>
    </location>
</feature>
<evidence type="ECO:0000259" key="4">
    <source>
        <dbReference type="Pfam" id="PF03468"/>
    </source>
</evidence>
<dbReference type="GeneID" id="109215442"/>
<dbReference type="EMBL" id="MJEQ01002865">
    <property type="protein sequence ID" value="OIT26336.1"/>
    <property type="molecule type" value="Genomic_DNA"/>
</dbReference>
<sequence length="632" mass="73793">MSSSDEESDFSDSEINDYIEKPYQELRTGKYKVKGPNGSLRCPFCAGRKKQDYKYKELLQHASGAGKGARLGAKQKANHLALAMYLESDLANEAEPVPPRAVTPERTEAEQTEVFCWPWTAVVVNMSKETADGESVDDKEYWLKKFSLYKPLEIMLFHDNQALVSEAIVTFDRNWTGFNNAMEFEKSFEARRCSKKEWCAHKSCPSSNIYGWVAREDDFRAEGAIGEYLRGKGELKTISDLIKEETQDRNKVVATLANEIDMENENLDELQIQFNLKTLSLRQMLEEKDILHRSFFEETRKMQRLAREHVQKVLHEQEMLSVELERKKKQLDIWSRELNKRETLTEREKQKLDEEKQKNDVRNSALQMASAEQRKADENVLRLVEEHKREKEEALRKILELERENDTKQKLEMEIAELKGKLEVMKHLGGDDDAAVQNKIKEMNEELVGKMEEMEDLESLNQTLLAKERRSNDELQDARRTLITGLNELLTSGRSHIGIRRMGEIDSKAFQNACKQRFPNEEAEIKALELCSLWQEKIKDSDWHPFKTFMVDESKAEKVIDEDDEALKKLKEEWGDEIYNAVTEALKEIEEYNPSGRYVIPELWNFKEQRKATLKEAISFIFKQLKTHKRKR</sequence>
<dbReference type="InterPro" id="IPR038588">
    <property type="entry name" value="XS_domain_sf"/>
</dbReference>
<evidence type="ECO:0000256" key="3">
    <source>
        <dbReference type="SAM" id="MobiDB-lite"/>
    </source>
</evidence>
<keyword evidence="8" id="KW-1185">Reference proteome</keyword>
<dbReference type="OrthoDB" id="1287193at2759"/>
<dbReference type="Pfam" id="PF03469">
    <property type="entry name" value="XH"/>
    <property type="match status" value="1"/>
</dbReference>
<dbReference type="InterPro" id="IPR045177">
    <property type="entry name" value="FDM1-5/IDN2"/>
</dbReference>
<feature type="region of interest" description="Disordered" evidence="3">
    <location>
        <begin position="348"/>
        <end position="373"/>
    </location>
</feature>
<protein>
    <submittedName>
        <fullName evidence="7">Factor of dna methylation 1</fullName>
    </submittedName>
</protein>
<dbReference type="KEGG" id="nau:109215442"/>
<name>A0A1J6KN84_NICAT</name>
<evidence type="ECO:0000256" key="2">
    <source>
        <dbReference type="ARBA" id="ARBA00023158"/>
    </source>
</evidence>
<dbReference type="Gene3D" id="3.30.70.2890">
    <property type="entry name" value="XS domain"/>
    <property type="match status" value="1"/>
</dbReference>
<reference evidence="7" key="1">
    <citation type="submission" date="2016-11" db="EMBL/GenBank/DDBJ databases">
        <title>The genome of Nicotiana attenuata.</title>
        <authorList>
            <person name="Xu S."/>
            <person name="Brockmoeller T."/>
            <person name="Gaquerel E."/>
            <person name="Navarro A."/>
            <person name="Kuhl H."/>
            <person name="Gase K."/>
            <person name="Ling Z."/>
            <person name="Zhou W."/>
            <person name="Kreitzer C."/>
            <person name="Stanke M."/>
            <person name="Tang H."/>
            <person name="Lyons E."/>
            <person name="Pandey P."/>
            <person name="Pandey S.P."/>
            <person name="Timmermann B."/>
            <person name="Baldwin I.T."/>
        </authorList>
    </citation>
    <scope>NUCLEOTIDE SEQUENCE [LARGE SCALE GENOMIC DNA]</scope>
    <source>
        <strain evidence="7">UT</strain>
    </source>
</reference>
<dbReference type="Proteomes" id="UP000187609">
    <property type="component" value="Unassembled WGS sequence"/>
</dbReference>
<dbReference type="PANTHER" id="PTHR21596:SF3">
    <property type="entry name" value="FACTOR OF DNA METHYLATION 1-RELATED"/>
    <property type="match status" value="1"/>
</dbReference>
<evidence type="ECO:0000313" key="7">
    <source>
        <dbReference type="EMBL" id="OIT26336.1"/>
    </source>
</evidence>
<feature type="domain" description="Zinc finger-XS" evidence="6">
    <location>
        <begin position="42"/>
        <end position="83"/>
    </location>
</feature>
<keyword evidence="1" id="KW-0175">Coiled coil</keyword>
<dbReference type="AlphaFoldDB" id="A0A1J6KN84"/>
<accession>A0A1J6KN84</accession>
<dbReference type="SMR" id="A0A1J6KN84"/>
<feature type="compositionally biased region" description="Basic and acidic residues" evidence="3">
    <location>
        <begin position="348"/>
        <end position="361"/>
    </location>
</feature>
<evidence type="ECO:0000313" key="8">
    <source>
        <dbReference type="Proteomes" id="UP000187609"/>
    </source>
</evidence>
<comment type="caution">
    <text evidence="7">The sequence shown here is derived from an EMBL/GenBank/DDBJ whole genome shotgun (WGS) entry which is preliminary data.</text>
</comment>
<dbReference type="Pfam" id="PF03468">
    <property type="entry name" value="XS"/>
    <property type="match status" value="1"/>
</dbReference>
<dbReference type="GO" id="GO:0080188">
    <property type="term" value="P:gene silencing by siRNA-directed DNA methylation"/>
    <property type="evidence" value="ECO:0007669"/>
    <property type="project" value="InterPro"/>
</dbReference>
<keyword evidence="2" id="KW-0943">RNA-mediated gene silencing</keyword>
<dbReference type="STRING" id="49451.A0A1J6KN84"/>
<dbReference type="InterPro" id="IPR005381">
    <property type="entry name" value="Znf-XS_domain"/>
</dbReference>
<evidence type="ECO:0000259" key="5">
    <source>
        <dbReference type="Pfam" id="PF03469"/>
    </source>
</evidence>